<dbReference type="PANTHER" id="PTHR43046:SF12">
    <property type="entry name" value="GDP-MANNOSE MANNOSYL HYDROLASE"/>
    <property type="match status" value="1"/>
</dbReference>
<evidence type="ECO:0000313" key="7">
    <source>
        <dbReference type="Proteomes" id="UP000035214"/>
    </source>
</evidence>
<dbReference type="PRINTS" id="PR00502">
    <property type="entry name" value="NUDIXFAMILY"/>
</dbReference>
<dbReference type="CDD" id="cd02883">
    <property type="entry name" value="NUDIX_Hydrolase"/>
    <property type="match status" value="1"/>
</dbReference>
<comment type="similarity">
    <text evidence="4">Belongs to the Nudix hydrolase family.</text>
</comment>
<accession>A0A0G8F7V5</accession>
<keyword evidence="2 4" id="KW-0378">Hydrolase</keyword>
<dbReference type="PROSITE" id="PS00893">
    <property type="entry name" value="NUDIX_BOX"/>
    <property type="match status" value="1"/>
</dbReference>
<dbReference type="InterPro" id="IPR020476">
    <property type="entry name" value="Nudix_hydrolase"/>
</dbReference>
<protein>
    <recommendedName>
        <fullName evidence="5">Nudix hydrolase domain-containing protein</fullName>
    </recommendedName>
</protein>
<proteinExistence type="inferred from homology"/>
<dbReference type="GO" id="GO:0016787">
    <property type="term" value="F:hydrolase activity"/>
    <property type="evidence" value="ECO:0007669"/>
    <property type="project" value="UniProtKB-KW"/>
</dbReference>
<dbReference type="PATRIC" id="fig|1396.428.peg.5765"/>
<dbReference type="EMBL" id="LCYI01000006">
    <property type="protein sequence ID" value="KLA32593.1"/>
    <property type="molecule type" value="Genomic_DNA"/>
</dbReference>
<comment type="cofactor">
    <cofactor evidence="1">
        <name>Mg(2+)</name>
        <dbReference type="ChEBI" id="CHEBI:18420"/>
    </cofactor>
</comment>
<evidence type="ECO:0000259" key="5">
    <source>
        <dbReference type="PROSITE" id="PS51462"/>
    </source>
</evidence>
<dbReference type="Proteomes" id="UP000035214">
    <property type="component" value="Unassembled WGS sequence"/>
</dbReference>
<dbReference type="RefSeq" id="WP_046953824.1">
    <property type="nucleotide sequence ID" value="NZ_LCYI01000006.1"/>
</dbReference>
<feature type="domain" description="Nudix hydrolase" evidence="5">
    <location>
        <begin position="2"/>
        <end position="129"/>
    </location>
</feature>
<comment type="caution">
    <text evidence="6">The sequence shown here is derived from an EMBL/GenBank/DDBJ whole genome shotgun (WGS) entry which is preliminary data.</text>
</comment>
<evidence type="ECO:0000256" key="3">
    <source>
        <dbReference type="ARBA" id="ARBA00022842"/>
    </source>
</evidence>
<dbReference type="SUPFAM" id="SSF55811">
    <property type="entry name" value="Nudix"/>
    <property type="match status" value="1"/>
</dbReference>
<dbReference type="AlphaFoldDB" id="A0A0G8F7V5"/>
<name>A0A0G8F7V5_BACCE</name>
<dbReference type="InterPro" id="IPR020084">
    <property type="entry name" value="NUDIX_hydrolase_CS"/>
</dbReference>
<dbReference type="Pfam" id="PF00293">
    <property type="entry name" value="NUDIX"/>
    <property type="match status" value="1"/>
</dbReference>
<evidence type="ECO:0000256" key="4">
    <source>
        <dbReference type="RuleBase" id="RU003476"/>
    </source>
</evidence>
<sequence>MQRVDVVYALIHNEETDKILMVHNVEQNVWSLPGGAVEKGEILEEALIREVKEETGLTAVAGGLVAINEKFFEESGNHALFFTFRANVVTGELIAEDEDEISAIEWVDRTIANERFPFYDGGFEALLEVAIPYKFQPETK</sequence>
<organism evidence="6 7">
    <name type="scientific">Bacillus cereus</name>
    <dbReference type="NCBI Taxonomy" id="1396"/>
    <lineage>
        <taxon>Bacteria</taxon>
        <taxon>Bacillati</taxon>
        <taxon>Bacillota</taxon>
        <taxon>Bacilli</taxon>
        <taxon>Bacillales</taxon>
        <taxon>Bacillaceae</taxon>
        <taxon>Bacillus</taxon>
        <taxon>Bacillus cereus group</taxon>
    </lineage>
</organism>
<dbReference type="InterPro" id="IPR015797">
    <property type="entry name" value="NUDIX_hydrolase-like_dom_sf"/>
</dbReference>
<dbReference type="InterPro" id="IPR000086">
    <property type="entry name" value="NUDIX_hydrolase_dom"/>
</dbReference>
<keyword evidence="3" id="KW-0460">Magnesium</keyword>
<dbReference type="PROSITE" id="PS51462">
    <property type="entry name" value="NUDIX"/>
    <property type="match status" value="1"/>
</dbReference>
<dbReference type="PANTHER" id="PTHR43046">
    <property type="entry name" value="GDP-MANNOSE MANNOSYL HYDROLASE"/>
    <property type="match status" value="1"/>
</dbReference>
<dbReference type="Gene3D" id="3.90.79.10">
    <property type="entry name" value="Nucleoside Triphosphate Pyrophosphohydrolase"/>
    <property type="match status" value="1"/>
</dbReference>
<reference evidence="6 7" key="1">
    <citation type="submission" date="2015-04" db="EMBL/GenBank/DDBJ databases">
        <title>Draft Genome Sequences of Eight Spore-Forming Food Isolates of Bacillus cereus Genome sequencing.</title>
        <authorList>
            <person name="Krawcyk A.O."/>
            <person name="de Jong A."/>
            <person name="Eijlander R.T."/>
            <person name="Berendsen E.M."/>
            <person name="Holsappel S."/>
            <person name="Wells-Bennik M."/>
            <person name="Kuipers O.P."/>
        </authorList>
    </citation>
    <scope>NUCLEOTIDE SEQUENCE [LARGE SCALE GENOMIC DNA]</scope>
    <source>
        <strain evidence="6 7">B4077</strain>
    </source>
</reference>
<evidence type="ECO:0000313" key="6">
    <source>
        <dbReference type="EMBL" id="KLA32593.1"/>
    </source>
</evidence>
<evidence type="ECO:0000256" key="2">
    <source>
        <dbReference type="ARBA" id="ARBA00022801"/>
    </source>
</evidence>
<gene>
    <name evidence="6" type="ORF">B4077_0603</name>
</gene>
<evidence type="ECO:0000256" key="1">
    <source>
        <dbReference type="ARBA" id="ARBA00001946"/>
    </source>
</evidence>